<dbReference type="Gene3D" id="2.40.110.10">
    <property type="entry name" value="Butyryl-CoA Dehydrogenase, subunit A, domain 2"/>
    <property type="match status" value="1"/>
</dbReference>
<dbReference type="Gene3D" id="1.20.140.10">
    <property type="entry name" value="Butyryl-CoA Dehydrogenase, subunit A, domain 3"/>
    <property type="match status" value="1"/>
</dbReference>
<dbReference type="RefSeq" id="WP_177057015.1">
    <property type="nucleotide sequence ID" value="NZ_JACAPS010000011.1"/>
</dbReference>
<evidence type="ECO:0000256" key="8">
    <source>
        <dbReference type="ARBA" id="ARBA00022827"/>
    </source>
</evidence>
<gene>
    <name evidence="17" type="ORF">HX876_09460</name>
</gene>
<dbReference type="Proteomes" id="UP000520592">
    <property type="component" value="Unassembled WGS sequence"/>
</dbReference>
<dbReference type="NCBIfam" id="NF009586">
    <property type="entry name" value="PRK13026.1"/>
    <property type="match status" value="1"/>
</dbReference>
<sequence length="853" mass="92702">MMVWLLAGLVVTLVLAYRQASALFWLGAGLVWLAGGYLFNAVGPLGAAVAAIVVVLPALILAIKPVRRSLLTRKALALFRQIMPAMSDTERAAIESGTVWWDAELFSGKPRWERLLQAAPAGLSQEEQAFLDNEVETLCDMANDWETTQVWQDLSPQAWQYTREAGFLGMIIPRQYGGKGFSHYAHSQVVMKLSTRCSAAAISVMVPNSLGPAELLLHYGTEAQREHYLPRLARGEDIPCFALTSPYAGSDAGAIPDVGVVCKGLFEGEQVLGFSVTWDKRYITLGPVATVLGLAFRAEDPEGLLGRKGSLGITCALIPTRHEGVQTGRRHWPLNAVFQNGPTQGKDVFIPLDWVIGGRDQVGNGWRMLMECLAAGRAISLPSANVGLAKVAVRGTTAYAAMRKQFGLPIGKFEGVQAPLARMAGHLYACDAVRKVSVASLDAGEKPSVISAIAKYHVTERARAVVNDGMDIVAGKGICMGPNNFLARAYQQSPIAITVEGANIMTRCLIIFGQGLIRCHPYVLREMEAAREPGRAGLEAFDSAMFGHIGFVVANTVRAAAHGLSGGRLLKAPAGTDKALAPYYRQVDRLSVVLALASDISMGVLGGALKRKESITGRLGDILSQLYILSCVLKRFEDDGRPQADLPLVHWAAQDALLRAHEALAEVLDNYPSKAAARVIRGLSFPFGIPLRKPSDRLLGEVADLVQLPGVTRDRLLVDSYIPHPDIDKLAYGELAFRLLPQVELIEARLKPAIRQGVIAPLPISREAFVIWRAKALELQLISTDEDQLLGRYVEYGDHAIQVDDFPQDFGLLEALQRRQAHLDQTHPEQTAKPMARRRSTLSEGTVADDSAY</sequence>
<dbReference type="InterPro" id="IPR013786">
    <property type="entry name" value="AcylCoA_DH/ox_N"/>
</dbReference>
<dbReference type="Pfam" id="PF02771">
    <property type="entry name" value="Acyl-CoA_dh_N"/>
    <property type="match status" value="1"/>
</dbReference>
<dbReference type="UniPathway" id="UPA00659"/>
<evidence type="ECO:0000256" key="7">
    <source>
        <dbReference type="ARBA" id="ARBA00022630"/>
    </source>
</evidence>
<evidence type="ECO:0000256" key="6">
    <source>
        <dbReference type="ARBA" id="ARBA00020144"/>
    </source>
</evidence>
<dbReference type="EC" id="1.3.8.8" evidence="5"/>
<dbReference type="EC" id="1.3.8.7" evidence="4"/>
<keyword evidence="8" id="KW-0274">FAD</keyword>
<dbReference type="GO" id="GO:0033539">
    <property type="term" value="P:fatty acid beta-oxidation using acyl-CoA dehydrogenase"/>
    <property type="evidence" value="ECO:0007669"/>
    <property type="project" value="InterPro"/>
</dbReference>
<dbReference type="SUPFAM" id="SSF56645">
    <property type="entry name" value="Acyl-CoA dehydrogenase NM domain-like"/>
    <property type="match status" value="1"/>
</dbReference>
<evidence type="ECO:0000256" key="11">
    <source>
        <dbReference type="ARBA" id="ARBA00049247"/>
    </source>
</evidence>
<dbReference type="Gene3D" id="1.10.540.10">
    <property type="entry name" value="Acyl-CoA dehydrogenase/oxidase, N-terminal domain"/>
    <property type="match status" value="1"/>
</dbReference>
<keyword evidence="13" id="KW-0812">Transmembrane</keyword>
<evidence type="ECO:0000256" key="1">
    <source>
        <dbReference type="ARBA" id="ARBA00001974"/>
    </source>
</evidence>
<evidence type="ECO:0000256" key="3">
    <source>
        <dbReference type="ARBA" id="ARBA00009347"/>
    </source>
</evidence>
<dbReference type="Pfam" id="PF09317">
    <property type="entry name" value="ACDH_C"/>
    <property type="match status" value="1"/>
</dbReference>
<protein>
    <recommendedName>
        <fullName evidence="6">Acyl-coenzyme A dehydrogenase</fullName>
        <ecNumber evidence="4">1.3.8.7</ecNumber>
        <ecNumber evidence="5">1.3.8.8</ecNumber>
    </recommendedName>
</protein>
<dbReference type="GO" id="GO:0050660">
    <property type="term" value="F:flavin adenine dinucleotide binding"/>
    <property type="evidence" value="ECO:0007669"/>
    <property type="project" value="InterPro"/>
</dbReference>
<evidence type="ECO:0000256" key="10">
    <source>
        <dbReference type="ARBA" id="ARBA00047882"/>
    </source>
</evidence>
<dbReference type="FunFam" id="1.10.540.10:FF:000004">
    <property type="entry name" value="Acyl-CoA dehydrogenase"/>
    <property type="match status" value="1"/>
</dbReference>
<dbReference type="PANTHER" id="PTHR48083">
    <property type="entry name" value="MEDIUM-CHAIN SPECIFIC ACYL-COA DEHYDROGENASE, MITOCHONDRIAL-RELATED"/>
    <property type="match status" value="1"/>
</dbReference>
<evidence type="ECO:0000259" key="15">
    <source>
        <dbReference type="Pfam" id="PF02771"/>
    </source>
</evidence>
<dbReference type="GO" id="GO:0070991">
    <property type="term" value="F:medium-chain fatty acyl-CoA dehydrogenase activity"/>
    <property type="evidence" value="ECO:0007669"/>
    <property type="project" value="UniProtKB-EC"/>
</dbReference>
<dbReference type="InterPro" id="IPR009100">
    <property type="entry name" value="AcylCoA_DH/oxidase_NM_dom_sf"/>
</dbReference>
<feature type="transmembrane region" description="Helical" evidence="13">
    <location>
        <begin position="30"/>
        <end position="63"/>
    </location>
</feature>
<dbReference type="EMBL" id="JACAQD010000011">
    <property type="protein sequence ID" value="NWC32619.1"/>
    <property type="molecule type" value="Genomic_DNA"/>
</dbReference>
<evidence type="ECO:0000313" key="17">
    <source>
        <dbReference type="EMBL" id="NWC32619.1"/>
    </source>
</evidence>
<dbReference type="FunFam" id="1.20.140.10:FF:000009">
    <property type="entry name" value="Acyl-CoA dehydrogenase"/>
    <property type="match status" value="1"/>
</dbReference>
<feature type="region of interest" description="Disordered" evidence="12">
    <location>
        <begin position="822"/>
        <end position="853"/>
    </location>
</feature>
<dbReference type="InterPro" id="IPR036250">
    <property type="entry name" value="AcylCo_DH-like_C"/>
</dbReference>
<evidence type="ECO:0000259" key="16">
    <source>
        <dbReference type="Pfam" id="PF09317"/>
    </source>
</evidence>
<dbReference type="NCBIfam" id="NF007000">
    <property type="entry name" value="PRK09463.1"/>
    <property type="match status" value="1"/>
</dbReference>
<keyword evidence="9" id="KW-0560">Oxidoreductase</keyword>
<keyword evidence="13" id="KW-1133">Transmembrane helix</keyword>
<dbReference type="InterPro" id="IPR046373">
    <property type="entry name" value="Acyl-CoA_Oxase/DH_mid-dom_sf"/>
</dbReference>
<evidence type="ECO:0000256" key="13">
    <source>
        <dbReference type="SAM" id="Phobius"/>
    </source>
</evidence>
<evidence type="ECO:0000256" key="2">
    <source>
        <dbReference type="ARBA" id="ARBA00005005"/>
    </source>
</evidence>
<reference evidence="17 18" key="1">
    <citation type="submission" date="2020-04" db="EMBL/GenBank/DDBJ databases">
        <title>Molecular characterization of pseudomonads from Agaricus bisporus reveal novel blotch 2 pathogens in Western Europe.</title>
        <authorList>
            <person name="Taparia T."/>
            <person name="Krijger M."/>
            <person name="Haynes E."/>
            <person name="Elpinstone J.G."/>
            <person name="Noble R."/>
            <person name="Van Der Wolf J."/>
        </authorList>
    </citation>
    <scope>NUCLEOTIDE SEQUENCE [LARGE SCALE GENOMIC DNA]</scope>
    <source>
        <strain evidence="17 18">IPO3737</strain>
    </source>
</reference>
<keyword evidence="13" id="KW-0472">Membrane</keyword>
<comment type="catalytic activity">
    <reaction evidence="10">
        <text>a medium-chain 2,3-saturated fatty acyl-CoA + oxidized [electron-transfer flavoprotein] + H(+) = a medium-chain (2E)-enoyl-CoA + reduced [electron-transfer flavoprotein]</text>
        <dbReference type="Rhea" id="RHEA:14477"/>
        <dbReference type="Rhea" id="RHEA-COMP:10685"/>
        <dbReference type="Rhea" id="RHEA-COMP:10686"/>
        <dbReference type="ChEBI" id="CHEBI:15378"/>
        <dbReference type="ChEBI" id="CHEBI:57692"/>
        <dbReference type="ChEBI" id="CHEBI:58307"/>
        <dbReference type="ChEBI" id="CHEBI:83723"/>
        <dbReference type="ChEBI" id="CHEBI:83726"/>
        <dbReference type="EC" id="1.3.8.7"/>
    </reaction>
</comment>
<evidence type="ECO:0000313" key="18">
    <source>
        <dbReference type="Proteomes" id="UP000520592"/>
    </source>
</evidence>
<name>A0A7Y7YA35_9PSED</name>
<proteinExistence type="inferred from homology"/>
<keyword evidence="7" id="KW-0285">Flavoprotein</keyword>
<comment type="similarity">
    <text evidence="3">Belongs to the acyl-CoA dehydrogenase family.</text>
</comment>
<dbReference type="InterPro" id="IPR015396">
    <property type="entry name" value="FadE_C"/>
</dbReference>
<evidence type="ECO:0000256" key="5">
    <source>
        <dbReference type="ARBA" id="ARBA00012040"/>
    </source>
</evidence>
<dbReference type="InterPro" id="IPR037069">
    <property type="entry name" value="AcylCoA_DH/ox_N_sf"/>
</dbReference>
<evidence type="ECO:0000259" key="14">
    <source>
        <dbReference type="Pfam" id="PF00441"/>
    </source>
</evidence>
<dbReference type="PANTHER" id="PTHR48083:SF33">
    <property type="entry name" value="ACYL-COENZYME A DEHYDROGENASE"/>
    <property type="match status" value="1"/>
</dbReference>
<dbReference type="GO" id="GO:0004466">
    <property type="term" value="F:long-chain fatty acyl-CoA dehydrogenase activity"/>
    <property type="evidence" value="ECO:0007669"/>
    <property type="project" value="UniProtKB-EC"/>
</dbReference>
<comment type="cofactor">
    <cofactor evidence="1">
        <name>FAD</name>
        <dbReference type="ChEBI" id="CHEBI:57692"/>
    </cofactor>
</comment>
<evidence type="ECO:0000256" key="9">
    <source>
        <dbReference type="ARBA" id="ARBA00023002"/>
    </source>
</evidence>
<dbReference type="GO" id="GO:0005737">
    <property type="term" value="C:cytoplasm"/>
    <property type="evidence" value="ECO:0007669"/>
    <property type="project" value="TreeGrafter"/>
</dbReference>
<feature type="domain" description="Acyl-CoA dehydrogenase/oxidase C-terminal" evidence="14">
    <location>
        <begin position="363"/>
        <end position="507"/>
    </location>
</feature>
<evidence type="ECO:0000256" key="12">
    <source>
        <dbReference type="SAM" id="MobiDB-lite"/>
    </source>
</evidence>
<comment type="catalytic activity">
    <reaction evidence="11">
        <text>a long-chain 2,3-saturated fatty acyl-CoA + oxidized [electron-transfer flavoprotein] + H(+) = a long-chain (2E)-enoyl-CoA + reduced [electron-transfer flavoprotein]</text>
        <dbReference type="Rhea" id="RHEA:17721"/>
        <dbReference type="Rhea" id="RHEA-COMP:10685"/>
        <dbReference type="Rhea" id="RHEA-COMP:10686"/>
        <dbReference type="ChEBI" id="CHEBI:15378"/>
        <dbReference type="ChEBI" id="CHEBI:57692"/>
        <dbReference type="ChEBI" id="CHEBI:58307"/>
        <dbReference type="ChEBI" id="CHEBI:83721"/>
        <dbReference type="ChEBI" id="CHEBI:83727"/>
        <dbReference type="EC" id="1.3.8.8"/>
    </reaction>
</comment>
<dbReference type="AlphaFoldDB" id="A0A7Y7YA35"/>
<evidence type="ECO:0000256" key="4">
    <source>
        <dbReference type="ARBA" id="ARBA00012033"/>
    </source>
</evidence>
<feature type="domain" description="Acyl-CoA dehydrogenase C-terminal bacterial-type" evidence="16">
    <location>
        <begin position="517"/>
        <end position="806"/>
    </location>
</feature>
<accession>A0A7Y7YA35</accession>
<dbReference type="Pfam" id="PF00441">
    <property type="entry name" value="Acyl-CoA_dh_1"/>
    <property type="match status" value="1"/>
</dbReference>
<organism evidence="17 18">
    <name type="scientific">Pseudomonas gingeri</name>
    <dbReference type="NCBI Taxonomy" id="117681"/>
    <lineage>
        <taxon>Bacteria</taxon>
        <taxon>Pseudomonadati</taxon>
        <taxon>Pseudomonadota</taxon>
        <taxon>Gammaproteobacteria</taxon>
        <taxon>Pseudomonadales</taxon>
        <taxon>Pseudomonadaceae</taxon>
        <taxon>Pseudomonas</taxon>
    </lineage>
</organism>
<dbReference type="InterPro" id="IPR009075">
    <property type="entry name" value="AcylCo_DH/oxidase_C"/>
</dbReference>
<comment type="caution">
    <text evidence="17">The sequence shown here is derived from an EMBL/GenBank/DDBJ whole genome shotgun (WGS) entry which is preliminary data.</text>
</comment>
<dbReference type="SUPFAM" id="SSF47203">
    <property type="entry name" value="Acyl-CoA dehydrogenase C-terminal domain-like"/>
    <property type="match status" value="1"/>
</dbReference>
<feature type="domain" description="Acyl-CoA dehydrogenase/oxidase N-terminal" evidence="15">
    <location>
        <begin position="128"/>
        <end position="236"/>
    </location>
</feature>
<comment type="pathway">
    <text evidence="2">Lipid metabolism; fatty acid beta-oxidation.</text>
</comment>
<dbReference type="InterPro" id="IPR050741">
    <property type="entry name" value="Acyl-CoA_dehydrogenase"/>
</dbReference>